<dbReference type="EMBL" id="JANBPG010000895">
    <property type="protein sequence ID" value="KAJ1893035.1"/>
    <property type="molecule type" value="Genomic_DNA"/>
</dbReference>
<accession>A0ACC1IFA3</accession>
<dbReference type="Proteomes" id="UP001150581">
    <property type="component" value="Unassembled WGS sequence"/>
</dbReference>
<sequence length="212" mass="23875">MLNITNAMRQRRQQRQQRPANESMAEEKAFVMSEPPTSSYDLQQWAEKEEEKEECEGNEGEHKVRKSANIALAPVAAAAAAAACDDTDTLLKRVSSMPGNLSLFRAHLTNPLQRPEFRAAPPYTRRQAAQLPANEPDSTPVYGAVLLGVTSVMFVLLMYALVVAKFMPKTGFWLLDAVKKDDYFCLLVPITGLSFTFAVFWNWLGMKFFRHN</sequence>
<protein>
    <submittedName>
        <fullName evidence="1">Uncharacterized protein</fullName>
    </submittedName>
</protein>
<organism evidence="1 2">
    <name type="scientific">Kickxella alabastrina</name>
    <dbReference type="NCBI Taxonomy" id="61397"/>
    <lineage>
        <taxon>Eukaryota</taxon>
        <taxon>Fungi</taxon>
        <taxon>Fungi incertae sedis</taxon>
        <taxon>Zoopagomycota</taxon>
        <taxon>Kickxellomycotina</taxon>
        <taxon>Kickxellomycetes</taxon>
        <taxon>Kickxellales</taxon>
        <taxon>Kickxellaceae</taxon>
        <taxon>Kickxella</taxon>
    </lineage>
</organism>
<comment type="caution">
    <text evidence="1">The sequence shown here is derived from an EMBL/GenBank/DDBJ whole genome shotgun (WGS) entry which is preliminary data.</text>
</comment>
<keyword evidence="2" id="KW-1185">Reference proteome</keyword>
<gene>
    <name evidence="1" type="ORF">LPJ66_005996</name>
</gene>
<name>A0ACC1IFA3_9FUNG</name>
<evidence type="ECO:0000313" key="1">
    <source>
        <dbReference type="EMBL" id="KAJ1893035.1"/>
    </source>
</evidence>
<reference evidence="1" key="1">
    <citation type="submission" date="2022-07" db="EMBL/GenBank/DDBJ databases">
        <title>Phylogenomic reconstructions and comparative analyses of Kickxellomycotina fungi.</title>
        <authorList>
            <person name="Reynolds N.K."/>
            <person name="Stajich J.E."/>
            <person name="Barry K."/>
            <person name="Grigoriev I.V."/>
            <person name="Crous P."/>
            <person name="Smith M.E."/>
        </authorList>
    </citation>
    <scope>NUCLEOTIDE SEQUENCE</scope>
    <source>
        <strain evidence="1">Benny 63K</strain>
    </source>
</reference>
<evidence type="ECO:0000313" key="2">
    <source>
        <dbReference type="Proteomes" id="UP001150581"/>
    </source>
</evidence>
<proteinExistence type="predicted"/>